<protein>
    <submittedName>
        <fullName evidence="2">Uncharacterized protein</fullName>
    </submittedName>
</protein>
<reference evidence="2 3" key="1">
    <citation type="submission" date="2019-06" db="EMBL/GenBank/DDBJ databases">
        <title>A chromosomal-level reference genome of Carpinus fangiana (Coryloideae, Betulaceae).</title>
        <authorList>
            <person name="Yang X."/>
            <person name="Wang Z."/>
            <person name="Zhang L."/>
            <person name="Hao G."/>
            <person name="Liu J."/>
            <person name="Yang Y."/>
        </authorList>
    </citation>
    <scope>NUCLEOTIDE SEQUENCE [LARGE SCALE GENOMIC DNA]</scope>
    <source>
        <strain evidence="2">Cfa_2016G</strain>
        <tissue evidence="2">Leaf</tissue>
    </source>
</reference>
<dbReference type="AlphaFoldDB" id="A0A5N6QJZ9"/>
<gene>
    <name evidence="2" type="ORF">FH972_004078</name>
</gene>
<feature type="region of interest" description="Disordered" evidence="1">
    <location>
        <begin position="19"/>
        <end position="49"/>
    </location>
</feature>
<proteinExistence type="predicted"/>
<dbReference type="PANTHER" id="PTHR33156">
    <property type="entry name" value="OS02G0230000 PROTEIN"/>
    <property type="match status" value="1"/>
</dbReference>
<evidence type="ECO:0000313" key="2">
    <source>
        <dbReference type="EMBL" id="KAE7999672.1"/>
    </source>
</evidence>
<organism evidence="2 3">
    <name type="scientific">Carpinus fangiana</name>
    <dbReference type="NCBI Taxonomy" id="176857"/>
    <lineage>
        <taxon>Eukaryota</taxon>
        <taxon>Viridiplantae</taxon>
        <taxon>Streptophyta</taxon>
        <taxon>Embryophyta</taxon>
        <taxon>Tracheophyta</taxon>
        <taxon>Spermatophyta</taxon>
        <taxon>Magnoliopsida</taxon>
        <taxon>eudicotyledons</taxon>
        <taxon>Gunneridae</taxon>
        <taxon>Pentapetalae</taxon>
        <taxon>rosids</taxon>
        <taxon>fabids</taxon>
        <taxon>Fagales</taxon>
        <taxon>Betulaceae</taxon>
        <taxon>Carpinus</taxon>
    </lineage>
</organism>
<accession>A0A5N6QJZ9</accession>
<evidence type="ECO:0000313" key="3">
    <source>
        <dbReference type="Proteomes" id="UP000327013"/>
    </source>
</evidence>
<evidence type="ECO:0000256" key="1">
    <source>
        <dbReference type="SAM" id="MobiDB-lite"/>
    </source>
</evidence>
<keyword evidence="3" id="KW-1185">Reference proteome</keyword>
<feature type="compositionally biased region" description="Low complexity" evidence="1">
    <location>
        <begin position="19"/>
        <end position="32"/>
    </location>
</feature>
<dbReference type="OrthoDB" id="1929591at2759"/>
<dbReference type="PANTHER" id="PTHR33156:SF69">
    <property type="match status" value="1"/>
</dbReference>
<dbReference type="Proteomes" id="UP000327013">
    <property type="component" value="Chromosome 1"/>
</dbReference>
<dbReference type="EMBL" id="CM017321">
    <property type="protein sequence ID" value="KAE7999672.1"/>
    <property type="molecule type" value="Genomic_DNA"/>
</dbReference>
<name>A0A5N6QJZ9_9ROSI</name>
<sequence>MALRSGSLSRSLLSTVRSTQIRRSSSSTSSSSLRGLIRPPAATRSFRRPLFTTPRAMAGEFRGVQSLTPMHNALAAARLTSHITVNARAFCELSQGT</sequence>
<dbReference type="InterPro" id="IPR043459">
    <property type="entry name" value="NFD6/NOXY2-like"/>
</dbReference>